<gene>
    <name evidence="8 10" type="primary">tilS</name>
    <name evidence="10" type="ORF">E8M12_13120</name>
</gene>
<keyword evidence="6 8" id="KW-0067">ATP-binding</keyword>
<dbReference type="SUPFAM" id="SSF52402">
    <property type="entry name" value="Adenine nucleotide alpha hydrolases-like"/>
    <property type="match status" value="1"/>
</dbReference>
<dbReference type="SUPFAM" id="SSF56037">
    <property type="entry name" value="PheT/TilS domain"/>
    <property type="match status" value="1"/>
</dbReference>
<feature type="domain" description="Lysidine-tRNA(Ile) synthetase C-terminal" evidence="9">
    <location>
        <begin position="390"/>
        <end position="465"/>
    </location>
</feature>
<dbReference type="GO" id="GO:0005524">
    <property type="term" value="F:ATP binding"/>
    <property type="evidence" value="ECO:0007669"/>
    <property type="project" value="UniProtKB-UniRule"/>
</dbReference>
<dbReference type="Pfam" id="PF11734">
    <property type="entry name" value="TilS_C"/>
    <property type="match status" value="1"/>
</dbReference>
<comment type="domain">
    <text evidence="8">The N-terminal region contains the highly conserved SGGXDS motif, predicted to be a P-loop motif involved in ATP binding.</text>
</comment>
<evidence type="ECO:0000259" key="9">
    <source>
        <dbReference type="SMART" id="SM00977"/>
    </source>
</evidence>
<reference evidence="10 11" key="1">
    <citation type="submission" date="2019-04" db="EMBL/GenBank/DDBJ databases">
        <title>Thalassotalea guangxiensis sp. nov., isolated from sediment of the coastal wetland.</title>
        <authorList>
            <person name="Zheng S."/>
            <person name="Zhang D."/>
        </authorList>
    </citation>
    <scope>NUCLEOTIDE SEQUENCE [LARGE SCALE GENOMIC DNA]</scope>
    <source>
        <strain evidence="10 11">ZS-4</strain>
    </source>
</reference>
<comment type="subcellular location">
    <subcellularLocation>
        <location evidence="1 8">Cytoplasm</location>
    </subcellularLocation>
</comment>
<dbReference type="InterPro" id="IPR012796">
    <property type="entry name" value="Lysidine-tRNA-synth_C"/>
</dbReference>
<dbReference type="EMBL" id="SWDB01000031">
    <property type="protein sequence ID" value="TKB44144.1"/>
    <property type="molecule type" value="Genomic_DNA"/>
</dbReference>
<dbReference type="InterPro" id="IPR012094">
    <property type="entry name" value="tRNA_Ile_lys_synt"/>
</dbReference>
<dbReference type="EC" id="6.3.4.19" evidence="8"/>
<dbReference type="Pfam" id="PF01171">
    <property type="entry name" value="ATP_bind_3"/>
    <property type="match status" value="1"/>
</dbReference>
<dbReference type="InterPro" id="IPR011063">
    <property type="entry name" value="TilS/TtcA_N"/>
</dbReference>
<dbReference type="InterPro" id="IPR014729">
    <property type="entry name" value="Rossmann-like_a/b/a_fold"/>
</dbReference>
<dbReference type="Gene3D" id="1.20.59.20">
    <property type="match status" value="1"/>
</dbReference>
<dbReference type="SMART" id="SM00977">
    <property type="entry name" value="TilS_C"/>
    <property type="match status" value="1"/>
</dbReference>
<dbReference type="PANTHER" id="PTHR43033">
    <property type="entry name" value="TRNA(ILE)-LYSIDINE SYNTHASE-RELATED"/>
    <property type="match status" value="1"/>
</dbReference>
<evidence type="ECO:0000256" key="2">
    <source>
        <dbReference type="ARBA" id="ARBA00022490"/>
    </source>
</evidence>
<dbReference type="NCBIfam" id="TIGR02432">
    <property type="entry name" value="lysidine_TilS_N"/>
    <property type="match status" value="1"/>
</dbReference>
<dbReference type="PANTHER" id="PTHR43033:SF1">
    <property type="entry name" value="TRNA(ILE)-LYSIDINE SYNTHASE-RELATED"/>
    <property type="match status" value="1"/>
</dbReference>
<dbReference type="GO" id="GO:0006400">
    <property type="term" value="P:tRNA modification"/>
    <property type="evidence" value="ECO:0007669"/>
    <property type="project" value="UniProtKB-UniRule"/>
</dbReference>
<protein>
    <recommendedName>
        <fullName evidence="8">tRNA(Ile)-lysidine synthase</fullName>
        <ecNumber evidence="8">6.3.4.19</ecNumber>
    </recommendedName>
    <alternativeName>
        <fullName evidence="8">tRNA(Ile)-2-lysyl-cytidine synthase</fullName>
    </alternativeName>
    <alternativeName>
        <fullName evidence="8">tRNA(Ile)-lysidine synthetase</fullName>
    </alternativeName>
</protein>
<dbReference type="SUPFAM" id="SSF82829">
    <property type="entry name" value="MesJ substrate recognition domain-like"/>
    <property type="match status" value="1"/>
</dbReference>
<evidence type="ECO:0000256" key="8">
    <source>
        <dbReference type="HAMAP-Rule" id="MF_01161"/>
    </source>
</evidence>
<keyword evidence="3 8" id="KW-0436">Ligase</keyword>
<comment type="caution">
    <text evidence="10">The sequence shown here is derived from an EMBL/GenBank/DDBJ whole genome shotgun (WGS) entry which is preliminary data.</text>
</comment>
<dbReference type="RefSeq" id="WP_136736689.1">
    <property type="nucleotide sequence ID" value="NZ_SWDB01000031.1"/>
</dbReference>
<comment type="catalytic activity">
    <reaction evidence="7 8">
        <text>cytidine(34) in tRNA(Ile2) + L-lysine + ATP = lysidine(34) in tRNA(Ile2) + AMP + diphosphate + H(+)</text>
        <dbReference type="Rhea" id="RHEA:43744"/>
        <dbReference type="Rhea" id="RHEA-COMP:10625"/>
        <dbReference type="Rhea" id="RHEA-COMP:10670"/>
        <dbReference type="ChEBI" id="CHEBI:15378"/>
        <dbReference type="ChEBI" id="CHEBI:30616"/>
        <dbReference type="ChEBI" id="CHEBI:32551"/>
        <dbReference type="ChEBI" id="CHEBI:33019"/>
        <dbReference type="ChEBI" id="CHEBI:82748"/>
        <dbReference type="ChEBI" id="CHEBI:83665"/>
        <dbReference type="ChEBI" id="CHEBI:456215"/>
        <dbReference type="EC" id="6.3.4.19"/>
    </reaction>
</comment>
<evidence type="ECO:0000256" key="4">
    <source>
        <dbReference type="ARBA" id="ARBA00022694"/>
    </source>
</evidence>
<evidence type="ECO:0000256" key="1">
    <source>
        <dbReference type="ARBA" id="ARBA00004496"/>
    </source>
</evidence>
<dbReference type="AlphaFoldDB" id="A0A4U1B3B9"/>
<feature type="binding site" evidence="8">
    <location>
        <begin position="32"/>
        <end position="37"/>
    </location>
    <ligand>
        <name>ATP</name>
        <dbReference type="ChEBI" id="CHEBI:30616"/>
    </ligand>
</feature>
<keyword evidence="4 8" id="KW-0819">tRNA processing</keyword>
<evidence type="ECO:0000256" key="6">
    <source>
        <dbReference type="ARBA" id="ARBA00022840"/>
    </source>
</evidence>
<evidence type="ECO:0000256" key="3">
    <source>
        <dbReference type="ARBA" id="ARBA00022598"/>
    </source>
</evidence>
<dbReference type="CDD" id="cd01992">
    <property type="entry name" value="TilS_N"/>
    <property type="match status" value="1"/>
</dbReference>
<dbReference type="Proteomes" id="UP000307999">
    <property type="component" value="Unassembled WGS sequence"/>
</dbReference>
<accession>A0A4U1B3B9</accession>
<dbReference type="HAMAP" id="MF_01161">
    <property type="entry name" value="tRNA_Ile_lys_synt"/>
    <property type="match status" value="1"/>
</dbReference>
<proteinExistence type="inferred from homology"/>
<dbReference type="Pfam" id="PF09179">
    <property type="entry name" value="TilS"/>
    <property type="match status" value="1"/>
</dbReference>
<name>A0A4U1B3B9_9GAMM</name>
<keyword evidence="2 8" id="KW-0963">Cytoplasm</keyword>
<sequence>MDKTVNNPVYAALLKFFAEPQLVQKNLLVAYSGGLDSQVLLHALASLKQQGHIATDICAVHINHGLSRNADHWQSFTRQQCEMLDVDYRAIRVDVNNVSGGGIEEKARNARYQALAEIRTAQDIILTAHHQDDQAETFLLALKRGAGVLGLAAMQPLRQNSAVGLLGRPLLDVSRAQLQHYAEQRQLTWVEDESNQDTRFDRNFLRQQVLPLIQSRWPDFSASVVKSAAVQRQTQSLLEELAQIDLGENLANQPIALDTFNRLSQSRQINALRFRFKQLGLRMPEHKPLLQAINQIATAAIDKNPEVKCGDAVLRRYQQKLFITRDFQDIQSWTMQLDTSLTSPYRVSLPDSSVILCLHEVSDAQSGQSSDDNHDSNSPQFLCVADEAEIRLSCHHDNPVCKPQGRDKSRPLKKVLQERGIPPWLRRRLVFIYVDNIFAGVVGHFICEDFTLAANMAHNKRIIKITTE</sequence>
<dbReference type="InterPro" id="IPR015262">
    <property type="entry name" value="tRNA_Ile_lys_synt_subst-bd"/>
</dbReference>
<keyword evidence="5 8" id="KW-0547">Nucleotide-binding</keyword>
<evidence type="ECO:0000313" key="10">
    <source>
        <dbReference type="EMBL" id="TKB44144.1"/>
    </source>
</evidence>
<keyword evidence="11" id="KW-1185">Reference proteome</keyword>
<dbReference type="Gene3D" id="3.40.50.620">
    <property type="entry name" value="HUPs"/>
    <property type="match status" value="1"/>
</dbReference>
<comment type="similarity">
    <text evidence="8">Belongs to the tRNA(Ile)-lysidine synthase family.</text>
</comment>
<dbReference type="GO" id="GO:0032267">
    <property type="term" value="F:tRNA(Ile)-lysidine synthase activity"/>
    <property type="evidence" value="ECO:0007669"/>
    <property type="project" value="UniProtKB-EC"/>
</dbReference>
<comment type="function">
    <text evidence="8">Ligates lysine onto the cytidine present at position 34 of the AUA codon-specific tRNA(Ile) that contains the anticodon CAU, in an ATP-dependent manner. Cytidine is converted to lysidine, thus changing the amino acid specificity of the tRNA from methionine to isoleucine.</text>
</comment>
<evidence type="ECO:0000256" key="7">
    <source>
        <dbReference type="ARBA" id="ARBA00048539"/>
    </source>
</evidence>
<dbReference type="InterPro" id="IPR012795">
    <property type="entry name" value="tRNA_Ile_lys_synt_N"/>
</dbReference>
<dbReference type="NCBIfam" id="TIGR02433">
    <property type="entry name" value="lysidine_TilS_C"/>
    <property type="match status" value="1"/>
</dbReference>
<organism evidence="10 11">
    <name type="scientific">Thalassotalea mangrovi</name>
    <dbReference type="NCBI Taxonomy" id="2572245"/>
    <lineage>
        <taxon>Bacteria</taxon>
        <taxon>Pseudomonadati</taxon>
        <taxon>Pseudomonadota</taxon>
        <taxon>Gammaproteobacteria</taxon>
        <taxon>Alteromonadales</taxon>
        <taxon>Colwelliaceae</taxon>
        <taxon>Thalassotalea</taxon>
    </lineage>
</organism>
<dbReference type="OrthoDB" id="9807403at2"/>
<dbReference type="GO" id="GO:0005737">
    <property type="term" value="C:cytoplasm"/>
    <property type="evidence" value="ECO:0007669"/>
    <property type="project" value="UniProtKB-SubCell"/>
</dbReference>
<evidence type="ECO:0000256" key="5">
    <source>
        <dbReference type="ARBA" id="ARBA00022741"/>
    </source>
</evidence>
<evidence type="ECO:0000313" key="11">
    <source>
        <dbReference type="Proteomes" id="UP000307999"/>
    </source>
</evidence>